<sequence>MNPELLLDPSLRYWVLIPISLVMVMVGVLRSYITILLQPSPKIQDWKVLREQSKEILKDDPEKPKEPANPFTDPNTTDAMFQMLKGNIANYIPQTVIMWWVNFFFSGFVIMKLPFPLTLRFKSMLQAGVSTPDLDVRWVSSISWYFVNLLGLKSIYNLILQDSDIVNQLMQQTQQQSPQMSMPGAGAPATEKIFKAEAENIQILSFESSLDGIEERFIKKFNNQLVN</sequence>
<keyword evidence="5 7" id="KW-1133">Transmembrane helix</keyword>
<evidence type="ECO:0000256" key="6">
    <source>
        <dbReference type="ARBA" id="ARBA00023136"/>
    </source>
</evidence>
<keyword evidence="6 7" id="KW-0472">Membrane</keyword>
<dbReference type="Proteomes" id="UP001165120">
    <property type="component" value="Unassembled WGS sequence"/>
</dbReference>
<evidence type="ECO:0000313" key="9">
    <source>
        <dbReference type="Proteomes" id="UP001165120"/>
    </source>
</evidence>
<feature type="transmembrane region" description="Helical" evidence="7">
    <location>
        <begin position="91"/>
        <end position="111"/>
    </location>
</feature>
<evidence type="ECO:0000256" key="2">
    <source>
        <dbReference type="ARBA" id="ARBA00005376"/>
    </source>
</evidence>
<dbReference type="SMART" id="SM01415">
    <property type="entry name" value="DUF106"/>
    <property type="match status" value="1"/>
</dbReference>
<gene>
    <name evidence="8" type="ORF">Cboi02_000210500</name>
</gene>
<dbReference type="GO" id="GO:0072546">
    <property type="term" value="C:EMC complex"/>
    <property type="evidence" value="ECO:0007669"/>
    <property type="project" value="TreeGrafter"/>
</dbReference>
<dbReference type="PIRSF" id="PIRSF010045">
    <property type="entry name" value="DUF850_TM_euk"/>
    <property type="match status" value="1"/>
</dbReference>
<feature type="transmembrane region" description="Helical" evidence="7">
    <location>
        <begin position="142"/>
        <end position="160"/>
    </location>
</feature>
<dbReference type="AlphaFoldDB" id="A0A9W6WFS7"/>
<evidence type="ECO:0000256" key="1">
    <source>
        <dbReference type="ARBA" id="ARBA00004141"/>
    </source>
</evidence>
<evidence type="ECO:0000256" key="4">
    <source>
        <dbReference type="ARBA" id="ARBA00022692"/>
    </source>
</evidence>
<accession>A0A9W6WFS7</accession>
<comment type="subcellular location">
    <subcellularLocation>
        <location evidence="1">Membrane</location>
        <topology evidence="1">Multi-pass membrane protein</topology>
    </subcellularLocation>
</comment>
<evidence type="ECO:0000256" key="7">
    <source>
        <dbReference type="SAM" id="Phobius"/>
    </source>
</evidence>
<dbReference type="PANTHER" id="PTHR13116">
    <property type="entry name" value="ER MEMBRANE PROTEIN COMPLEX SUBUNIT 3"/>
    <property type="match status" value="1"/>
</dbReference>
<reference evidence="8" key="1">
    <citation type="submission" date="2023-04" db="EMBL/GenBank/DDBJ databases">
        <title>Candida boidinii NBRC 10035.</title>
        <authorList>
            <person name="Ichikawa N."/>
            <person name="Sato H."/>
            <person name="Tonouchi N."/>
        </authorList>
    </citation>
    <scope>NUCLEOTIDE SEQUENCE</scope>
    <source>
        <strain evidence="8">NBRC 10035</strain>
    </source>
</reference>
<keyword evidence="9" id="KW-1185">Reference proteome</keyword>
<comment type="caution">
    <text evidence="8">The sequence shown here is derived from an EMBL/GenBank/DDBJ whole genome shotgun (WGS) entry which is preliminary data.</text>
</comment>
<dbReference type="Pfam" id="PF01956">
    <property type="entry name" value="EMC3_TMCO1"/>
    <property type="match status" value="1"/>
</dbReference>
<comment type="similarity">
    <text evidence="2">Belongs to the EMC3 family.</text>
</comment>
<dbReference type="EMBL" id="BSXN01000590">
    <property type="protein sequence ID" value="GME69140.1"/>
    <property type="molecule type" value="Genomic_DNA"/>
</dbReference>
<feature type="transmembrane region" description="Helical" evidence="7">
    <location>
        <begin position="12"/>
        <end position="33"/>
    </location>
</feature>
<dbReference type="InterPro" id="IPR002809">
    <property type="entry name" value="EMC3/TMCO1"/>
</dbReference>
<dbReference type="PANTHER" id="PTHR13116:SF5">
    <property type="entry name" value="ER MEMBRANE PROTEIN COMPLEX SUBUNIT 3"/>
    <property type="match status" value="1"/>
</dbReference>
<dbReference type="InterPro" id="IPR008568">
    <property type="entry name" value="EMC3"/>
</dbReference>
<protein>
    <recommendedName>
        <fullName evidence="3">ER membrane protein complex subunit 3</fullName>
    </recommendedName>
</protein>
<organism evidence="8 9">
    <name type="scientific">Candida boidinii</name>
    <name type="common">Yeast</name>
    <dbReference type="NCBI Taxonomy" id="5477"/>
    <lineage>
        <taxon>Eukaryota</taxon>
        <taxon>Fungi</taxon>
        <taxon>Dikarya</taxon>
        <taxon>Ascomycota</taxon>
        <taxon>Saccharomycotina</taxon>
        <taxon>Pichiomycetes</taxon>
        <taxon>Pichiales</taxon>
        <taxon>Pichiaceae</taxon>
        <taxon>Ogataea</taxon>
        <taxon>Ogataea/Candida clade</taxon>
    </lineage>
</organism>
<evidence type="ECO:0000313" key="8">
    <source>
        <dbReference type="EMBL" id="GME69140.1"/>
    </source>
</evidence>
<evidence type="ECO:0000256" key="3">
    <source>
        <dbReference type="ARBA" id="ARBA00020822"/>
    </source>
</evidence>
<name>A0A9W6WFS7_CANBO</name>
<proteinExistence type="inferred from homology"/>
<dbReference type="GO" id="GO:0034975">
    <property type="term" value="P:protein folding in endoplasmic reticulum"/>
    <property type="evidence" value="ECO:0007669"/>
    <property type="project" value="TreeGrafter"/>
</dbReference>
<evidence type="ECO:0000256" key="5">
    <source>
        <dbReference type="ARBA" id="ARBA00022989"/>
    </source>
</evidence>
<keyword evidence="4 7" id="KW-0812">Transmembrane</keyword>